<dbReference type="PANTHER" id="PTHR11091">
    <property type="entry name" value="OXIDOREDUCTASE-RELATED"/>
    <property type="match status" value="1"/>
</dbReference>
<organism evidence="2 3">
    <name type="scientific">Rhodocytophaga aerolata</name>
    <dbReference type="NCBI Taxonomy" id="455078"/>
    <lineage>
        <taxon>Bacteria</taxon>
        <taxon>Pseudomonadati</taxon>
        <taxon>Bacteroidota</taxon>
        <taxon>Cytophagia</taxon>
        <taxon>Cytophagales</taxon>
        <taxon>Rhodocytophagaceae</taxon>
        <taxon>Rhodocytophaga</taxon>
    </lineage>
</organism>
<dbReference type="InterPro" id="IPR043144">
    <property type="entry name" value="Mal/L-sulf/L-lact_DH-like_ah"/>
</dbReference>
<protein>
    <submittedName>
        <fullName evidence="2">3-dehydro-L-gulonate 2-dehydrogenase</fullName>
        <ecNumber evidence="2">1.1.1.130</ecNumber>
    </submittedName>
</protein>
<dbReference type="Pfam" id="PF02615">
    <property type="entry name" value="Ldh_2"/>
    <property type="match status" value="1"/>
</dbReference>
<proteinExistence type="predicted"/>
<dbReference type="SUPFAM" id="SSF89733">
    <property type="entry name" value="L-sulfolactate dehydrogenase-like"/>
    <property type="match status" value="1"/>
</dbReference>
<evidence type="ECO:0000313" key="2">
    <source>
        <dbReference type="EMBL" id="MDO1449112.1"/>
    </source>
</evidence>
<evidence type="ECO:0000313" key="3">
    <source>
        <dbReference type="Proteomes" id="UP001168528"/>
    </source>
</evidence>
<dbReference type="PANTHER" id="PTHR11091:SF3">
    <property type="entry name" value="2,3-DIKETO-L-GULONATE REDUCTASE"/>
    <property type="match status" value="1"/>
</dbReference>
<dbReference type="RefSeq" id="WP_302039913.1">
    <property type="nucleotide sequence ID" value="NZ_JAUKPO010000016.1"/>
</dbReference>
<keyword evidence="3" id="KW-1185">Reference proteome</keyword>
<keyword evidence="1 2" id="KW-0560">Oxidoreductase</keyword>
<reference evidence="2" key="1">
    <citation type="submission" date="2023-07" db="EMBL/GenBank/DDBJ databases">
        <title>The genome sequence of Rhodocytophaga aerolata KACC 12507.</title>
        <authorList>
            <person name="Zhang X."/>
        </authorList>
    </citation>
    <scope>NUCLEOTIDE SEQUENCE</scope>
    <source>
        <strain evidence="2">KACC 12507</strain>
    </source>
</reference>
<dbReference type="EMBL" id="JAUKPO010000016">
    <property type="protein sequence ID" value="MDO1449112.1"/>
    <property type="molecule type" value="Genomic_DNA"/>
</dbReference>
<dbReference type="InterPro" id="IPR003767">
    <property type="entry name" value="Malate/L-lactate_DH-like"/>
</dbReference>
<accession>A0ABT8REE9</accession>
<evidence type="ECO:0000256" key="1">
    <source>
        <dbReference type="ARBA" id="ARBA00023002"/>
    </source>
</evidence>
<dbReference type="NCBIfam" id="NF009750">
    <property type="entry name" value="PRK13260.1"/>
    <property type="match status" value="1"/>
</dbReference>
<name>A0ABT8REE9_9BACT</name>
<dbReference type="Proteomes" id="UP001168528">
    <property type="component" value="Unassembled WGS sequence"/>
</dbReference>
<comment type="caution">
    <text evidence="2">The sequence shown here is derived from an EMBL/GenBank/DDBJ whole genome shotgun (WGS) entry which is preliminary data.</text>
</comment>
<dbReference type="Gene3D" id="1.10.1530.10">
    <property type="match status" value="1"/>
</dbReference>
<dbReference type="EC" id="1.1.1.130" evidence="2"/>
<dbReference type="InterPro" id="IPR036111">
    <property type="entry name" value="Mal/L-sulfo/L-lacto_DH-like_sf"/>
</dbReference>
<gene>
    <name evidence="2" type="primary">yiaK</name>
    <name evidence="2" type="ORF">Q0590_22740</name>
</gene>
<dbReference type="Gene3D" id="3.30.1370.60">
    <property type="entry name" value="Hypothetical oxidoreductase yiak, domain 2"/>
    <property type="match status" value="1"/>
</dbReference>
<sequence length="331" mass="36721">MRITFEEMQAQLVRVLRNYSFSEQKAQLCAKLFAENSLDGVHSHGLNRFPTFIQYIQKGYVKVEAEATLEESFGAWERWNGNLGPGNLNAYSSMNRAIELAKTHGMSCVALSNTNHWMRGGTYGWQAAEANCISINFTNTIPNMPPWGGTDNRIGNNPLVIAVPRKGGHLVLDTAMSLYSYGKMDVYKRKNQPLPFEGGFDSNGNLTKDAGAILEAKRPIPIGYWKGSGLSIMLDMLAALLSKGNAVKNIGDLEAEYASSQVFICFDAERADLPFIEQVTNELVSYIKSSAPVEPDEAISYPGERTLLTRQENRNKGIPVDEEIWNQVLAL</sequence>
<dbReference type="GO" id="GO:0047559">
    <property type="term" value="F:3-dehydro-L-gulonate 2-dehydrogenase activity"/>
    <property type="evidence" value="ECO:0007669"/>
    <property type="project" value="UniProtKB-EC"/>
</dbReference>
<dbReference type="InterPro" id="IPR043143">
    <property type="entry name" value="Mal/L-sulf/L-lact_DH-like_NADP"/>
</dbReference>